<comment type="similarity">
    <text evidence="2 9">Belongs to the zinc-containing alcohol dehydrogenase family.</text>
</comment>
<dbReference type="InterPro" id="IPR020843">
    <property type="entry name" value="ER"/>
</dbReference>
<keyword evidence="6" id="KW-0560">Oxidoreductase</keyword>
<evidence type="ECO:0000256" key="3">
    <source>
        <dbReference type="ARBA" id="ARBA00013190"/>
    </source>
</evidence>
<reference evidence="11" key="1">
    <citation type="journal article" date="2019" name="Microbiol. Resour. Announc.">
        <title>Complete Genome Sequence of Rubrobacter xylanophilus Strain AA3-22, Isolated from Arima Onsen in Japan.</title>
        <authorList>
            <person name="Tomariguchi N."/>
            <person name="Miyazaki K."/>
        </authorList>
    </citation>
    <scope>NUCLEOTIDE SEQUENCE [LARGE SCALE GENOMIC DNA]</scope>
    <source>
        <strain evidence="11">AA3-22</strain>
    </source>
</reference>
<dbReference type="OrthoDB" id="3567264at2"/>
<evidence type="ECO:0000256" key="1">
    <source>
        <dbReference type="ARBA" id="ARBA00001947"/>
    </source>
</evidence>
<comment type="catalytic activity">
    <reaction evidence="8">
        <text>a primary alcohol + NAD(+) = an aldehyde + NADH + H(+)</text>
        <dbReference type="Rhea" id="RHEA:10736"/>
        <dbReference type="ChEBI" id="CHEBI:15378"/>
        <dbReference type="ChEBI" id="CHEBI:15734"/>
        <dbReference type="ChEBI" id="CHEBI:17478"/>
        <dbReference type="ChEBI" id="CHEBI:57540"/>
        <dbReference type="ChEBI" id="CHEBI:57945"/>
        <dbReference type="EC" id="1.1.1.1"/>
    </reaction>
</comment>
<evidence type="ECO:0000256" key="5">
    <source>
        <dbReference type="ARBA" id="ARBA00022833"/>
    </source>
</evidence>
<dbReference type="RefSeq" id="WP_143527371.1">
    <property type="nucleotide sequence ID" value="NZ_AP019791.1"/>
</dbReference>
<evidence type="ECO:0000256" key="2">
    <source>
        <dbReference type="ARBA" id="ARBA00008072"/>
    </source>
</evidence>
<dbReference type="Pfam" id="PF00107">
    <property type="entry name" value="ADH_zinc_N"/>
    <property type="match status" value="1"/>
</dbReference>
<evidence type="ECO:0000313" key="11">
    <source>
        <dbReference type="EMBL" id="BBL79354.1"/>
    </source>
</evidence>
<dbReference type="PROSITE" id="PS00059">
    <property type="entry name" value="ADH_ZINC"/>
    <property type="match status" value="1"/>
</dbReference>
<evidence type="ECO:0000313" key="12">
    <source>
        <dbReference type="Proteomes" id="UP000318065"/>
    </source>
</evidence>
<dbReference type="InterPro" id="IPR013149">
    <property type="entry name" value="ADH-like_C"/>
</dbReference>
<dbReference type="InterPro" id="IPR002328">
    <property type="entry name" value="ADH_Zn_CS"/>
</dbReference>
<accession>A0A510HHE9</accession>
<dbReference type="InterPro" id="IPR011032">
    <property type="entry name" value="GroES-like_sf"/>
</dbReference>
<dbReference type="PANTHER" id="PTHR42940">
    <property type="entry name" value="ALCOHOL DEHYDROGENASE 1-RELATED"/>
    <property type="match status" value="1"/>
</dbReference>
<dbReference type="Pfam" id="PF08240">
    <property type="entry name" value="ADH_N"/>
    <property type="match status" value="1"/>
</dbReference>
<evidence type="ECO:0000256" key="9">
    <source>
        <dbReference type="RuleBase" id="RU361277"/>
    </source>
</evidence>
<evidence type="ECO:0000256" key="4">
    <source>
        <dbReference type="ARBA" id="ARBA00022723"/>
    </source>
</evidence>
<dbReference type="SUPFAM" id="SSF51735">
    <property type="entry name" value="NAD(P)-binding Rossmann-fold domains"/>
    <property type="match status" value="1"/>
</dbReference>
<dbReference type="Gene3D" id="3.90.180.10">
    <property type="entry name" value="Medium-chain alcohol dehydrogenases, catalytic domain"/>
    <property type="match status" value="1"/>
</dbReference>
<comment type="catalytic activity">
    <reaction evidence="7">
        <text>a secondary alcohol + NAD(+) = a ketone + NADH + H(+)</text>
        <dbReference type="Rhea" id="RHEA:10740"/>
        <dbReference type="ChEBI" id="CHEBI:15378"/>
        <dbReference type="ChEBI" id="CHEBI:17087"/>
        <dbReference type="ChEBI" id="CHEBI:35681"/>
        <dbReference type="ChEBI" id="CHEBI:57540"/>
        <dbReference type="ChEBI" id="CHEBI:57945"/>
        <dbReference type="EC" id="1.1.1.1"/>
    </reaction>
</comment>
<organism evidence="11 12">
    <name type="scientific">Rubrobacter xylanophilus</name>
    <dbReference type="NCBI Taxonomy" id="49319"/>
    <lineage>
        <taxon>Bacteria</taxon>
        <taxon>Bacillati</taxon>
        <taxon>Actinomycetota</taxon>
        <taxon>Rubrobacteria</taxon>
        <taxon>Rubrobacterales</taxon>
        <taxon>Rubrobacteraceae</taxon>
        <taxon>Rubrobacter</taxon>
    </lineage>
</organism>
<feature type="domain" description="Enoyl reductase (ER)" evidence="10">
    <location>
        <begin position="14"/>
        <end position="346"/>
    </location>
</feature>
<sequence length="351" mass="37413">MKAARLHEYNEEIGTSPLKVEEVEDPRIEGPFDVIVRIGAAGLCRTDLHIIEGQWRPIQDPDGALLPYIPGHENAGWVEEVGSAVTNVQPGDTVIVHPLITCGLCRACRAGDDMHCENASFPGLSRDGGFAEYLKTSARSVVKLDPSLHPRDIAALADAGLTAYHAVKKAAPLLYPGTRCVVIGSGGLGHIGIQTLKALTPAEVIVVDPSEGALELARELGADQTVKVEGGYVDKVLEMTGGGAEVVLDFVGEKGAQADAWRMTRPRGSHFVVGYGGRVEVPTIDIISTERNIIGNLVGTYNDLAELMTLTAQGKVRLHTKTYPLEEINTAVADLNEGRLHGRGIIVPEAA</sequence>
<comment type="cofactor">
    <cofactor evidence="1 9">
        <name>Zn(2+)</name>
        <dbReference type="ChEBI" id="CHEBI:29105"/>
    </cofactor>
</comment>
<dbReference type="Proteomes" id="UP000318065">
    <property type="component" value="Chromosome"/>
</dbReference>
<proteinExistence type="inferred from homology"/>
<protein>
    <recommendedName>
        <fullName evidence="3">alcohol dehydrogenase</fullName>
        <ecNumber evidence="3">1.1.1.1</ecNumber>
    </recommendedName>
</protein>
<keyword evidence="12" id="KW-1185">Reference proteome</keyword>
<dbReference type="Gene3D" id="3.40.50.720">
    <property type="entry name" value="NAD(P)-binding Rossmann-like Domain"/>
    <property type="match status" value="1"/>
</dbReference>
<keyword evidence="4 9" id="KW-0479">Metal-binding</keyword>
<dbReference type="InterPro" id="IPR013154">
    <property type="entry name" value="ADH-like_N"/>
</dbReference>
<evidence type="ECO:0000259" key="10">
    <source>
        <dbReference type="SMART" id="SM00829"/>
    </source>
</evidence>
<evidence type="ECO:0000256" key="7">
    <source>
        <dbReference type="ARBA" id="ARBA00049164"/>
    </source>
</evidence>
<dbReference type="EC" id="1.1.1.1" evidence="3"/>
<dbReference type="GO" id="GO:0008270">
    <property type="term" value="F:zinc ion binding"/>
    <property type="evidence" value="ECO:0007669"/>
    <property type="project" value="InterPro"/>
</dbReference>
<name>A0A510HHE9_9ACTN</name>
<dbReference type="InterPro" id="IPR036291">
    <property type="entry name" value="NAD(P)-bd_dom_sf"/>
</dbReference>
<dbReference type="SUPFAM" id="SSF50129">
    <property type="entry name" value="GroES-like"/>
    <property type="match status" value="1"/>
</dbReference>
<dbReference type="PANTHER" id="PTHR42940:SF8">
    <property type="entry name" value="VACUOLAR PROTEIN SORTING-ASSOCIATED PROTEIN 11"/>
    <property type="match status" value="1"/>
</dbReference>
<dbReference type="GO" id="GO:0004022">
    <property type="term" value="F:alcohol dehydrogenase (NAD+) activity"/>
    <property type="evidence" value="ECO:0007669"/>
    <property type="project" value="UniProtKB-EC"/>
</dbReference>
<evidence type="ECO:0000256" key="6">
    <source>
        <dbReference type="ARBA" id="ARBA00023002"/>
    </source>
</evidence>
<dbReference type="CDD" id="cd05284">
    <property type="entry name" value="arabinose_DH_like"/>
    <property type="match status" value="1"/>
</dbReference>
<gene>
    <name evidence="11" type="primary">adh_1</name>
    <name evidence="11" type="ORF">RxyAA322_12080</name>
</gene>
<evidence type="ECO:0000256" key="8">
    <source>
        <dbReference type="ARBA" id="ARBA00049243"/>
    </source>
</evidence>
<dbReference type="EMBL" id="AP019791">
    <property type="protein sequence ID" value="BBL79354.1"/>
    <property type="molecule type" value="Genomic_DNA"/>
</dbReference>
<dbReference type="AlphaFoldDB" id="A0A510HHE9"/>
<keyword evidence="5 9" id="KW-0862">Zinc</keyword>
<dbReference type="SMART" id="SM00829">
    <property type="entry name" value="PKS_ER"/>
    <property type="match status" value="1"/>
</dbReference>